<feature type="transmembrane region" description="Helical" evidence="8">
    <location>
        <begin position="12"/>
        <end position="33"/>
    </location>
</feature>
<protein>
    <submittedName>
        <fullName evidence="9">GerAB/ArcD/ProY family transporter</fullName>
    </submittedName>
</protein>
<comment type="subcellular location">
    <subcellularLocation>
        <location evidence="1">Membrane</location>
        <topology evidence="1">Multi-pass membrane protein</topology>
    </subcellularLocation>
</comment>
<gene>
    <name evidence="9" type="ORF">IAB69_05555</name>
</gene>
<keyword evidence="6 8" id="KW-1133">Transmembrane helix</keyword>
<feature type="transmembrane region" description="Helical" evidence="8">
    <location>
        <begin position="39"/>
        <end position="61"/>
    </location>
</feature>
<evidence type="ECO:0000256" key="5">
    <source>
        <dbReference type="ARBA" id="ARBA00022692"/>
    </source>
</evidence>
<evidence type="ECO:0000256" key="6">
    <source>
        <dbReference type="ARBA" id="ARBA00022989"/>
    </source>
</evidence>
<dbReference type="Proteomes" id="UP000824110">
    <property type="component" value="Unassembled WGS sequence"/>
</dbReference>
<dbReference type="GO" id="GO:0016020">
    <property type="term" value="C:membrane"/>
    <property type="evidence" value="ECO:0007669"/>
    <property type="project" value="UniProtKB-SubCell"/>
</dbReference>
<proteinExistence type="inferred from homology"/>
<evidence type="ECO:0000256" key="7">
    <source>
        <dbReference type="ARBA" id="ARBA00023136"/>
    </source>
</evidence>
<feature type="transmembrane region" description="Helical" evidence="8">
    <location>
        <begin position="266"/>
        <end position="291"/>
    </location>
</feature>
<feature type="transmembrane region" description="Helical" evidence="8">
    <location>
        <begin position="82"/>
        <end position="101"/>
    </location>
</feature>
<feature type="transmembrane region" description="Helical" evidence="8">
    <location>
        <begin position="303"/>
        <end position="326"/>
    </location>
</feature>
<evidence type="ECO:0000313" key="9">
    <source>
        <dbReference type="EMBL" id="HIU62092.1"/>
    </source>
</evidence>
<keyword evidence="4" id="KW-0309">Germination</keyword>
<comment type="similarity">
    <text evidence="2">Belongs to the amino acid-polyamine-organocation (APC) superfamily. Spore germination protein (SGP) (TC 2.A.3.9) family.</text>
</comment>
<feature type="transmembrane region" description="Helical" evidence="8">
    <location>
        <begin position="216"/>
        <end position="236"/>
    </location>
</feature>
<dbReference type="EMBL" id="DVNE01000059">
    <property type="protein sequence ID" value="HIU62092.1"/>
    <property type="molecule type" value="Genomic_DNA"/>
</dbReference>
<evidence type="ECO:0000313" key="10">
    <source>
        <dbReference type="Proteomes" id="UP000824110"/>
    </source>
</evidence>
<evidence type="ECO:0000256" key="2">
    <source>
        <dbReference type="ARBA" id="ARBA00007998"/>
    </source>
</evidence>
<sequence>MKIQLNTRQVCFIFFAYTAAGKLLMMPALLSYYCGGDLWLPALIIFLLQGAAVWAVAWFCSRTDKTFFALIEEVFGKTVSKIFLWLFALFFAAAALLPMMEQKLFVQSIFYDTIPSLITFLPFFILSVYAGAKGIKNAGRAAEIALPLFSVALLAIVVMSLGESNMSWLLPSFSAPASSLAQGARFSLYNFSDAAVMLMLAGRFRYKKGDAAKITLSYALAGVCVVFFLALFYSIFSTLAPDQYFAVSKIAVFFSALSLVGRVDLVAVYAIELCMLFAVILFIQLSVVCLCEAIGREHTEGRIVRPAAAVCSVAVNAVLLALIIAFNNSYLVVQEVYGRILFAMYIVFSFALPAFAAGLAAYFLKKSEGNKAKSG</sequence>
<keyword evidence="3" id="KW-0813">Transport</keyword>
<feature type="transmembrane region" description="Helical" evidence="8">
    <location>
        <begin position="113"/>
        <end position="132"/>
    </location>
</feature>
<evidence type="ECO:0000256" key="8">
    <source>
        <dbReference type="SAM" id="Phobius"/>
    </source>
</evidence>
<evidence type="ECO:0000256" key="4">
    <source>
        <dbReference type="ARBA" id="ARBA00022544"/>
    </source>
</evidence>
<feature type="transmembrane region" description="Helical" evidence="8">
    <location>
        <begin position="144"/>
        <end position="162"/>
    </location>
</feature>
<dbReference type="GO" id="GO:0009847">
    <property type="term" value="P:spore germination"/>
    <property type="evidence" value="ECO:0007669"/>
    <property type="project" value="InterPro"/>
</dbReference>
<evidence type="ECO:0000256" key="3">
    <source>
        <dbReference type="ARBA" id="ARBA00022448"/>
    </source>
</evidence>
<name>A0A9D1SJM7_9FIRM</name>
<organism evidence="9 10">
    <name type="scientific">Candidatus Coproplasma excrementigallinarum</name>
    <dbReference type="NCBI Taxonomy" id="2840747"/>
    <lineage>
        <taxon>Bacteria</taxon>
        <taxon>Bacillati</taxon>
        <taxon>Bacillota</taxon>
        <taxon>Clostridia</taxon>
        <taxon>Eubacteriales</taxon>
        <taxon>Candidatus Coproplasma</taxon>
    </lineage>
</organism>
<evidence type="ECO:0000256" key="1">
    <source>
        <dbReference type="ARBA" id="ARBA00004141"/>
    </source>
</evidence>
<dbReference type="AlphaFoldDB" id="A0A9D1SJM7"/>
<comment type="caution">
    <text evidence="9">The sequence shown here is derived from an EMBL/GenBank/DDBJ whole genome shotgun (WGS) entry which is preliminary data.</text>
</comment>
<dbReference type="PANTHER" id="PTHR34975">
    <property type="entry name" value="SPORE GERMINATION PROTEIN A2"/>
    <property type="match status" value="1"/>
</dbReference>
<feature type="transmembrane region" description="Helical" evidence="8">
    <location>
        <begin position="338"/>
        <end position="364"/>
    </location>
</feature>
<keyword evidence="5 8" id="KW-0812">Transmembrane</keyword>
<dbReference type="PANTHER" id="PTHR34975:SF2">
    <property type="entry name" value="SPORE GERMINATION PROTEIN A2"/>
    <property type="match status" value="1"/>
</dbReference>
<feature type="transmembrane region" description="Helical" evidence="8">
    <location>
        <begin position="186"/>
        <end position="204"/>
    </location>
</feature>
<accession>A0A9D1SJM7</accession>
<dbReference type="InterPro" id="IPR004761">
    <property type="entry name" value="Spore_GerAB"/>
</dbReference>
<reference evidence="9" key="1">
    <citation type="submission" date="2020-10" db="EMBL/GenBank/DDBJ databases">
        <authorList>
            <person name="Gilroy R."/>
        </authorList>
    </citation>
    <scope>NUCLEOTIDE SEQUENCE</scope>
    <source>
        <strain evidence="9">CHK195-12923</strain>
    </source>
</reference>
<keyword evidence="7 8" id="KW-0472">Membrane</keyword>
<reference evidence="9" key="2">
    <citation type="journal article" date="2021" name="PeerJ">
        <title>Extensive microbial diversity within the chicken gut microbiome revealed by metagenomics and culture.</title>
        <authorList>
            <person name="Gilroy R."/>
            <person name="Ravi A."/>
            <person name="Getino M."/>
            <person name="Pursley I."/>
            <person name="Horton D.L."/>
            <person name="Alikhan N.F."/>
            <person name="Baker D."/>
            <person name="Gharbi K."/>
            <person name="Hall N."/>
            <person name="Watson M."/>
            <person name="Adriaenssens E.M."/>
            <person name="Foster-Nyarko E."/>
            <person name="Jarju S."/>
            <person name="Secka A."/>
            <person name="Antonio M."/>
            <person name="Oren A."/>
            <person name="Chaudhuri R.R."/>
            <person name="La Ragione R."/>
            <person name="Hildebrand F."/>
            <person name="Pallen M.J."/>
        </authorList>
    </citation>
    <scope>NUCLEOTIDE SEQUENCE</scope>
    <source>
        <strain evidence="9">CHK195-12923</strain>
    </source>
</reference>
<dbReference type="Pfam" id="PF03845">
    <property type="entry name" value="Spore_permease"/>
    <property type="match status" value="1"/>
</dbReference>